<dbReference type="GO" id="GO:0016887">
    <property type="term" value="F:ATP hydrolysis activity"/>
    <property type="evidence" value="ECO:0007669"/>
    <property type="project" value="InterPro"/>
</dbReference>
<evidence type="ECO:0000256" key="7">
    <source>
        <dbReference type="ARBA" id="ARBA00022840"/>
    </source>
</evidence>
<evidence type="ECO:0000256" key="11">
    <source>
        <dbReference type="ARBA" id="ARBA00048778"/>
    </source>
</evidence>
<keyword evidence="5" id="KW-0999">Mitochondrion inner membrane</keyword>
<dbReference type="InterPro" id="IPR050747">
    <property type="entry name" value="Mitochondrial_chaperone_BCS1"/>
</dbReference>
<accession>A0A078AU90</accession>
<evidence type="ECO:0000256" key="3">
    <source>
        <dbReference type="ARBA" id="ARBA00022692"/>
    </source>
</evidence>
<evidence type="ECO:0000256" key="2">
    <source>
        <dbReference type="ARBA" id="ARBA00007448"/>
    </source>
</evidence>
<evidence type="ECO:0000256" key="6">
    <source>
        <dbReference type="ARBA" id="ARBA00022801"/>
    </source>
</evidence>
<dbReference type="AlphaFoldDB" id="A0A078AU90"/>
<keyword evidence="9" id="KW-0496">Mitochondrion</keyword>
<dbReference type="Pfam" id="PF08740">
    <property type="entry name" value="BCS1_N"/>
    <property type="match status" value="1"/>
</dbReference>
<dbReference type="InParanoid" id="A0A078AU90"/>
<dbReference type="InterPro" id="IPR003959">
    <property type="entry name" value="ATPase_AAA_core"/>
</dbReference>
<evidence type="ECO:0000256" key="14">
    <source>
        <dbReference type="SAM" id="Phobius"/>
    </source>
</evidence>
<evidence type="ECO:0000256" key="10">
    <source>
        <dbReference type="ARBA" id="ARBA00023136"/>
    </source>
</evidence>
<dbReference type="InterPro" id="IPR003960">
    <property type="entry name" value="ATPase_AAA_CS"/>
</dbReference>
<dbReference type="Proteomes" id="UP000039865">
    <property type="component" value="Unassembled WGS sequence"/>
</dbReference>
<evidence type="ECO:0000256" key="8">
    <source>
        <dbReference type="ARBA" id="ARBA00022989"/>
    </source>
</evidence>
<organism evidence="16 17">
    <name type="scientific">Stylonychia lemnae</name>
    <name type="common">Ciliate</name>
    <dbReference type="NCBI Taxonomy" id="5949"/>
    <lineage>
        <taxon>Eukaryota</taxon>
        <taxon>Sar</taxon>
        <taxon>Alveolata</taxon>
        <taxon>Ciliophora</taxon>
        <taxon>Intramacronucleata</taxon>
        <taxon>Spirotrichea</taxon>
        <taxon>Stichotrichia</taxon>
        <taxon>Sporadotrichida</taxon>
        <taxon>Oxytrichidae</taxon>
        <taxon>Stylonychinae</taxon>
        <taxon>Stylonychia</taxon>
    </lineage>
</organism>
<dbReference type="Pfam" id="PF25426">
    <property type="entry name" value="AAA_lid_BCS1"/>
    <property type="match status" value="1"/>
</dbReference>
<reference evidence="16 17" key="1">
    <citation type="submission" date="2014-06" db="EMBL/GenBank/DDBJ databases">
        <authorList>
            <person name="Swart Estienne"/>
        </authorList>
    </citation>
    <scope>NUCLEOTIDE SEQUENCE [LARGE SCALE GENOMIC DNA]</scope>
    <source>
        <strain evidence="16 17">130c</strain>
    </source>
</reference>
<dbReference type="SUPFAM" id="SSF47769">
    <property type="entry name" value="SAM/Pointed domain"/>
    <property type="match status" value="1"/>
</dbReference>
<dbReference type="Gene3D" id="1.10.150.50">
    <property type="entry name" value="Transcription Factor, Ets-1"/>
    <property type="match status" value="1"/>
</dbReference>
<dbReference type="InterPro" id="IPR001660">
    <property type="entry name" value="SAM"/>
</dbReference>
<dbReference type="InterPro" id="IPR014851">
    <property type="entry name" value="BCS1_N"/>
</dbReference>
<dbReference type="SUPFAM" id="SSF52540">
    <property type="entry name" value="P-loop containing nucleoside triphosphate hydrolases"/>
    <property type="match status" value="1"/>
</dbReference>
<evidence type="ECO:0000256" key="4">
    <source>
        <dbReference type="ARBA" id="ARBA00022741"/>
    </source>
</evidence>
<dbReference type="SMART" id="SM01024">
    <property type="entry name" value="BCS1_N"/>
    <property type="match status" value="1"/>
</dbReference>
<comment type="subcellular location">
    <subcellularLocation>
        <location evidence="1">Mitochondrion inner membrane</location>
        <topology evidence="1">Single-pass membrane protein</topology>
    </subcellularLocation>
</comment>
<sequence length="704" mass="80847">MENPSFTTIDGSGSTLSPQEKQDEQFMQMTYTLIYMSFSGFVMSIIYMAFNYVYEQIRRKLTCSITISSNDDIYKIILDYLSSKGLLSSSMTQLKCQLKKKGWTWWWNRSKEENQKPEVEYLPGPGNHFFTYNGKKMWAVQSEGETLMTGWEKKPTKQELLYIMCYGTDTAPLRQLVEDAINVSQEKDTSLVNIYQVHRWGGSWEKCQQKRPRALNSVVLDSGIADNIIQDINKFLGSGEWYQSKGVPYRRGYLLYGPPGTGKTSFVQAVAGACNLNICYLNLSGGNMDDDGLNTLLNNSPLRSIILLEDIDAIFVDRTSVQGKMMERQQVTFSGLLNALDGVRSQEGRILMMTTNHREKLDPALLRPGRADVHVELNYASEKQMKGLFQKFFPDEAEEKAQEFANQLPEYKLNMAKLQGHFLKYKSDIQGAIENAKSLLDVDYQIKDMSISEWLRRLNMLQYAPKFRKESGIKRVSDLKYIGEGDLTAYGMTAMIDRKRIMGMISGDEDCKILFALQTQSQARTVLHAFLTSEADIEELLTIIGDEQITGWQLRDILDENKNFEVIKKKLRNKIIQNQLVKQGKIKDEDEKDDKKEEEEKKKKKDFPQENIEAMLKSISLTECIAKMKEAEIADPDVFFELDDATLITCLGIETEGKKFRFKEKMKEVKEKHEKLKAKKEQDDISEIVGDAFEKIQKKLSVIY</sequence>
<dbReference type="OrthoDB" id="10251412at2759"/>
<proteinExistence type="inferred from homology"/>
<gene>
    <name evidence="16" type="primary">Contig8112.g8648</name>
    <name evidence="16" type="ORF">STYLEM_15066</name>
</gene>
<keyword evidence="10 14" id="KW-0472">Membrane</keyword>
<dbReference type="CDD" id="cd19510">
    <property type="entry name" value="RecA-like_BCS1"/>
    <property type="match status" value="1"/>
</dbReference>
<comment type="catalytic activity">
    <reaction evidence="11">
        <text>ATP + H2O = ADP + phosphate + H(+)</text>
        <dbReference type="Rhea" id="RHEA:13065"/>
        <dbReference type="ChEBI" id="CHEBI:15377"/>
        <dbReference type="ChEBI" id="CHEBI:15378"/>
        <dbReference type="ChEBI" id="CHEBI:30616"/>
        <dbReference type="ChEBI" id="CHEBI:43474"/>
        <dbReference type="ChEBI" id="CHEBI:456216"/>
    </reaction>
    <physiologicalReaction direction="left-to-right" evidence="11">
        <dbReference type="Rhea" id="RHEA:13066"/>
    </physiologicalReaction>
</comment>
<dbReference type="PROSITE" id="PS00674">
    <property type="entry name" value="AAA"/>
    <property type="match status" value="1"/>
</dbReference>
<dbReference type="SMART" id="SM00382">
    <property type="entry name" value="AAA"/>
    <property type="match status" value="1"/>
</dbReference>
<evidence type="ECO:0000313" key="16">
    <source>
        <dbReference type="EMBL" id="CDW85975.1"/>
    </source>
</evidence>
<dbReference type="PANTHER" id="PTHR23070">
    <property type="entry name" value="BCS1 AAA-TYPE ATPASE"/>
    <property type="match status" value="1"/>
</dbReference>
<dbReference type="CDD" id="cd09487">
    <property type="entry name" value="SAM_superfamily"/>
    <property type="match status" value="1"/>
</dbReference>
<evidence type="ECO:0000256" key="12">
    <source>
        <dbReference type="SAM" id="Coils"/>
    </source>
</evidence>
<keyword evidence="7" id="KW-0067">ATP-binding</keyword>
<evidence type="ECO:0000259" key="15">
    <source>
        <dbReference type="PROSITE" id="PS50105"/>
    </source>
</evidence>
<dbReference type="EMBL" id="CCKQ01014225">
    <property type="protein sequence ID" value="CDW85975.1"/>
    <property type="molecule type" value="Genomic_DNA"/>
</dbReference>
<comment type="similarity">
    <text evidence="2">Belongs to the AAA ATPase family. BCS1 subfamily.</text>
</comment>
<keyword evidence="12" id="KW-0175">Coiled coil</keyword>
<dbReference type="InterPro" id="IPR027417">
    <property type="entry name" value="P-loop_NTPase"/>
</dbReference>
<dbReference type="Pfam" id="PF07647">
    <property type="entry name" value="SAM_2"/>
    <property type="match status" value="1"/>
</dbReference>
<evidence type="ECO:0000256" key="1">
    <source>
        <dbReference type="ARBA" id="ARBA00004434"/>
    </source>
</evidence>
<dbReference type="GO" id="GO:0005743">
    <property type="term" value="C:mitochondrial inner membrane"/>
    <property type="evidence" value="ECO:0007669"/>
    <property type="project" value="UniProtKB-SubCell"/>
</dbReference>
<dbReference type="GO" id="GO:0005524">
    <property type="term" value="F:ATP binding"/>
    <property type="evidence" value="ECO:0007669"/>
    <property type="project" value="UniProtKB-KW"/>
</dbReference>
<dbReference type="InterPro" id="IPR003593">
    <property type="entry name" value="AAA+_ATPase"/>
</dbReference>
<evidence type="ECO:0000256" key="5">
    <source>
        <dbReference type="ARBA" id="ARBA00022792"/>
    </source>
</evidence>
<feature type="region of interest" description="Disordered" evidence="13">
    <location>
        <begin position="1"/>
        <end position="20"/>
    </location>
</feature>
<evidence type="ECO:0000256" key="9">
    <source>
        <dbReference type="ARBA" id="ARBA00023128"/>
    </source>
</evidence>
<dbReference type="InterPro" id="IPR013761">
    <property type="entry name" value="SAM/pointed_sf"/>
</dbReference>
<dbReference type="PROSITE" id="PS50105">
    <property type="entry name" value="SAM_DOMAIN"/>
    <property type="match status" value="1"/>
</dbReference>
<feature type="region of interest" description="Disordered" evidence="13">
    <location>
        <begin position="586"/>
        <end position="606"/>
    </location>
</feature>
<feature type="coiled-coil region" evidence="12">
    <location>
        <begin position="659"/>
        <end position="686"/>
    </location>
</feature>
<keyword evidence="6" id="KW-0378">Hydrolase</keyword>
<feature type="domain" description="SAM" evidence="15">
    <location>
        <begin position="446"/>
        <end position="505"/>
    </location>
</feature>
<dbReference type="FunCoup" id="A0A078AU90">
    <property type="interactions" value="112"/>
</dbReference>
<keyword evidence="8 14" id="KW-1133">Transmembrane helix</keyword>
<feature type="transmembrane region" description="Helical" evidence="14">
    <location>
        <begin position="33"/>
        <end position="54"/>
    </location>
</feature>
<feature type="compositionally biased region" description="Basic and acidic residues" evidence="13">
    <location>
        <begin position="586"/>
        <end position="601"/>
    </location>
</feature>
<name>A0A078AU90_STYLE</name>
<dbReference type="InterPro" id="IPR057495">
    <property type="entry name" value="AAA_lid_BCS1"/>
</dbReference>
<evidence type="ECO:0000256" key="13">
    <source>
        <dbReference type="SAM" id="MobiDB-lite"/>
    </source>
</evidence>
<evidence type="ECO:0000313" key="17">
    <source>
        <dbReference type="Proteomes" id="UP000039865"/>
    </source>
</evidence>
<dbReference type="Pfam" id="PF00004">
    <property type="entry name" value="AAA"/>
    <property type="match status" value="1"/>
</dbReference>
<protein>
    <submittedName>
        <fullName evidence="16">Mitochondrial chaperone bcs1</fullName>
    </submittedName>
</protein>
<keyword evidence="3 14" id="KW-0812">Transmembrane</keyword>
<dbReference type="Gene3D" id="3.40.50.300">
    <property type="entry name" value="P-loop containing nucleotide triphosphate hydrolases"/>
    <property type="match status" value="1"/>
</dbReference>
<keyword evidence="4" id="KW-0547">Nucleotide-binding</keyword>
<keyword evidence="17" id="KW-1185">Reference proteome</keyword>